<evidence type="ECO:0000256" key="4">
    <source>
        <dbReference type="SAM" id="MobiDB-lite"/>
    </source>
</evidence>
<feature type="region of interest" description="Disordered" evidence="4">
    <location>
        <begin position="68"/>
        <end position="106"/>
    </location>
</feature>
<reference evidence="6" key="1">
    <citation type="submission" date="2020-08" db="EMBL/GenBank/DDBJ databases">
        <title>Chromosome-level assembly of Southern catfish (Silurus meridionalis) provides insights into visual adaptation to the nocturnal and benthic lifestyles.</title>
        <authorList>
            <person name="Zhang Y."/>
            <person name="Wang D."/>
            <person name="Peng Z."/>
        </authorList>
    </citation>
    <scope>NUCLEOTIDE SEQUENCE</scope>
    <source>
        <strain evidence="6">SWU-2019-XX</strain>
        <tissue evidence="6">Muscle</tissue>
    </source>
</reference>
<proteinExistence type="predicted"/>
<evidence type="ECO:0000313" key="7">
    <source>
        <dbReference type="Proteomes" id="UP000606274"/>
    </source>
</evidence>
<dbReference type="AlphaFoldDB" id="A0A8T0ANQ7"/>
<sequence>MAHAGFVEQNQYNCTICQEELKDPVTLPCGHNFCKARITAIGTRALFAKMKAMAFNIYSILQKSIESQSQAPNAASAPQAAPAPKPSVVVKDEDEDDEDDGEGEEA</sequence>
<keyword evidence="2" id="KW-0863">Zinc-finger</keyword>
<dbReference type="Gene3D" id="3.30.40.10">
    <property type="entry name" value="Zinc/RING finger domain, C3HC4 (zinc finger)"/>
    <property type="match status" value="1"/>
</dbReference>
<comment type="caution">
    <text evidence="6">The sequence shown here is derived from an EMBL/GenBank/DDBJ whole genome shotgun (WGS) entry which is preliminary data.</text>
</comment>
<dbReference type="EMBL" id="JABFDY010000020">
    <property type="protein sequence ID" value="KAF7692404.1"/>
    <property type="molecule type" value="Genomic_DNA"/>
</dbReference>
<keyword evidence="1" id="KW-0479">Metal-binding</keyword>
<dbReference type="InterPro" id="IPR027370">
    <property type="entry name" value="Znf-RING_euk"/>
</dbReference>
<protein>
    <recommendedName>
        <fullName evidence="5">Zinc finger RING-type eukaryotic domain-containing protein</fullName>
    </recommendedName>
</protein>
<dbReference type="InterPro" id="IPR013083">
    <property type="entry name" value="Znf_RING/FYVE/PHD"/>
</dbReference>
<dbReference type="GO" id="GO:0008270">
    <property type="term" value="F:zinc ion binding"/>
    <property type="evidence" value="ECO:0007669"/>
    <property type="project" value="UniProtKB-KW"/>
</dbReference>
<evidence type="ECO:0000256" key="1">
    <source>
        <dbReference type="ARBA" id="ARBA00022723"/>
    </source>
</evidence>
<evidence type="ECO:0000313" key="6">
    <source>
        <dbReference type="EMBL" id="KAF7692404.1"/>
    </source>
</evidence>
<feature type="compositionally biased region" description="Acidic residues" evidence="4">
    <location>
        <begin position="92"/>
        <end position="106"/>
    </location>
</feature>
<name>A0A8T0ANQ7_SILME</name>
<keyword evidence="7" id="KW-1185">Reference proteome</keyword>
<keyword evidence="3" id="KW-0862">Zinc</keyword>
<feature type="domain" description="Zinc finger RING-type eukaryotic" evidence="5">
    <location>
        <begin position="14"/>
        <end position="36"/>
    </location>
</feature>
<evidence type="ECO:0000256" key="2">
    <source>
        <dbReference type="ARBA" id="ARBA00022771"/>
    </source>
</evidence>
<evidence type="ECO:0000256" key="3">
    <source>
        <dbReference type="ARBA" id="ARBA00022833"/>
    </source>
</evidence>
<organism evidence="6 7">
    <name type="scientific">Silurus meridionalis</name>
    <name type="common">Southern catfish</name>
    <name type="synonym">Silurus soldatovi meridionalis</name>
    <dbReference type="NCBI Taxonomy" id="175797"/>
    <lineage>
        <taxon>Eukaryota</taxon>
        <taxon>Metazoa</taxon>
        <taxon>Chordata</taxon>
        <taxon>Craniata</taxon>
        <taxon>Vertebrata</taxon>
        <taxon>Euteleostomi</taxon>
        <taxon>Actinopterygii</taxon>
        <taxon>Neopterygii</taxon>
        <taxon>Teleostei</taxon>
        <taxon>Ostariophysi</taxon>
        <taxon>Siluriformes</taxon>
        <taxon>Siluridae</taxon>
        <taxon>Silurus</taxon>
    </lineage>
</organism>
<dbReference type="SUPFAM" id="SSF57850">
    <property type="entry name" value="RING/U-box"/>
    <property type="match status" value="1"/>
</dbReference>
<gene>
    <name evidence="6" type="ORF">HF521_010014</name>
</gene>
<evidence type="ECO:0000259" key="5">
    <source>
        <dbReference type="Pfam" id="PF13445"/>
    </source>
</evidence>
<dbReference type="Pfam" id="PF13445">
    <property type="entry name" value="zf-RING_UBOX"/>
    <property type="match status" value="1"/>
</dbReference>
<dbReference type="Proteomes" id="UP000606274">
    <property type="component" value="Unassembled WGS sequence"/>
</dbReference>
<accession>A0A8T0ANQ7</accession>
<feature type="compositionally biased region" description="Low complexity" evidence="4">
    <location>
        <begin position="68"/>
        <end position="82"/>
    </location>
</feature>